<dbReference type="EMBL" id="CADCVO010000145">
    <property type="protein sequence ID" value="CAA9477552.1"/>
    <property type="molecule type" value="Genomic_DNA"/>
</dbReference>
<reference evidence="1" key="1">
    <citation type="submission" date="2020-02" db="EMBL/GenBank/DDBJ databases">
        <authorList>
            <person name="Meier V. D."/>
        </authorList>
    </citation>
    <scope>NUCLEOTIDE SEQUENCE</scope>
    <source>
        <strain evidence="1">AVDCRST_MAG13</strain>
    </source>
</reference>
<proteinExistence type="predicted"/>
<feature type="non-terminal residue" evidence="1">
    <location>
        <position position="30"/>
    </location>
</feature>
<evidence type="ECO:0000313" key="1">
    <source>
        <dbReference type="EMBL" id="CAA9477552.1"/>
    </source>
</evidence>
<name>A0A6J4RND8_9ACTN</name>
<accession>A0A6J4RND8</accession>
<protein>
    <submittedName>
        <fullName evidence="1">Uncharacterized protein</fullName>
    </submittedName>
</protein>
<organism evidence="1">
    <name type="scientific">uncultured Solirubrobacteraceae bacterium</name>
    <dbReference type="NCBI Taxonomy" id="1162706"/>
    <lineage>
        <taxon>Bacteria</taxon>
        <taxon>Bacillati</taxon>
        <taxon>Actinomycetota</taxon>
        <taxon>Thermoleophilia</taxon>
        <taxon>Solirubrobacterales</taxon>
        <taxon>Solirubrobacteraceae</taxon>
        <taxon>environmental samples</taxon>
    </lineage>
</organism>
<sequence length="30" mass="2934">MAAGSTGAVDTAALLGTTAPRFSLILAFLP</sequence>
<dbReference type="AlphaFoldDB" id="A0A6J4RND8"/>
<gene>
    <name evidence="1" type="ORF">AVDCRST_MAG13-951</name>
</gene>